<dbReference type="InterPro" id="IPR000782">
    <property type="entry name" value="FAS1_domain"/>
</dbReference>
<comment type="caution">
    <text evidence="2">The sequence shown here is derived from an EMBL/GenBank/DDBJ whole genome shotgun (WGS) entry which is preliminary data.</text>
</comment>
<dbReference type="InterPro" id="IPR036378">
    <property type="entry name" value="FAS1_dom_sf"/>
</dbReference>
<dbReference type="PANTHER" id="PTHR10900">
    <property type="entry name" value="PERIOSTIN-RELATED"/>
    <property type="match status" value="1"/>
</dbReference>
<dbReference type="InterPro" id="IPR050904">
    <property type="entry name" value="Adhesion/Biosynth-related"/>
</dbReference>
<evidence type="ECO:0000259" key="1">
    <source>
        <dbReference type="PROSITE" id="PS50213"/>
    </source>
</evidence>
<dbReference type="Pfam" id="PF02469">
    <property type="entry name" value="Fasciclin"/>
    <property type="match status" value="1"/>
</dbReference>
<dbReference type="EMBL" id="VHSH01000007">
    <property type="protein sequence ID" value="TQV77995.1"/>
    <property type="molecule type" value="Genomic_DNA"/>
</dbReference>
<evidence type="ECO:0000313" key="2">
    <source>
        <dbReference type="EMBL" id="TQV77995.1"/>
    </source>
</evidence>
<sequence length="137" mass="13980">MKKDIVDTAVGAGQFNTLVAAVQAADLVDTLKSKGPFTVFAPNDDAFAKLPAGTVENLLKPENKDQLVAILTYHVVPGKIMSADIAGKTADVATVQGGELAVDATSGVKVNDATVIAADVGASNGVIHVIDTVLLPK</sequence>
<feature type="domain" description="FAS1" evidence="1">
    <location>
        <begin position="2"/>
        <end position="134"/>
    </location>
</feature>
<dbReference type="SMART" id="SM00554">
    <property type="entry name" value="FAS1"/>
    <property type="match status" value="1"/>
</dbReference>
<dbReference type="FunFam" id="2.30.180.10:FF:000019">
    <property type="entry name" value="Cell surface lipoprotein"/>
    <property type="match status" value="1"/>
</dbReference>
<organism evidence="2 3">
    <name type="scientific">Denitrobaculum tricleocarpae</name>
    <dbReference type="NCBI Taxonomy" id="2591009"/>
    <lineage>
        <taxon>Bacteria</taxon>
        <taxon>Pseudomonadati</taxon>
        <taxon>Pseudomonadota</taxon>
        <taxon>Alphaproteobacteria</taxon>
        <taxon>Rhodospirillales</taxon>
        <taxon>Rhodospirillaceae</taxon>
        <taxon>Denitrobaculum</taxon>
    </lineage>
</organism>
<dbReference type="SUPFAM" id="SSF82153">
    <property type="entry name" value="FAS1 domain"/>
    <property type="match status" value="1"/>
</dbReference>
<reference evidence="2 3" key="1">
    <citation type="submission" date="2019-06" db="EMBL/GenBank/DDBJ databases">
        <title>Whole genome sequence for Rhodospirillaceae sp. R148.</title>
        <authorList>
            <person name="Wang G."/>
        </authorList>
    </citation>
    <scope>NUCLEOTIDE SEQUENCE [LARGE SCALE GENOMIC DNA]</scope>
    <source>
        <strain evidence="2 3">R148</strain>
    </source>
</reference>
<accession>A0A545TL99</accession>
<name>A0A545TL99_9PROT</name>
<gene>
    <name evidence="2" type="ORF">FKG95_20295</name>
</gene>
<dbReference type="OrthoDB" id="9800666at2"/>
<protein>
    <submittedName>
        <fullName evidence="2">Fasciclin domain-containing protein</fullName>
    </submittedName>
</protein>
<dbReference type="AlphaFoldDB" id="A0A545TL99"/>
<dbReference type="Gene3D" id="2.30.180.10">
    <property type="entry name" value="FAS1 domain"/>
    <property type="match status" value="1"/>
</dbReference>
<proteinExistence type="predicted"/>
<evidence type="ECO:0000313" key="3">
    <source>
        <dbReference type="Proteomes" id="UP000315252"/>
    </source>
</evidence>
<dbReference type="Proteomes" id="UP000315252">
    <property type="component" value="Unassembled WGS sequence"/>
</dbReference>
<dbReference type="GO" id="GO:0005615">
    <property type="term" value="C:extracellular space"/>
    <property type="evidence" value="ECO:0007669"/>
    <property type="project" value="TreeGrafter"/>
</dbReference>
<dbReference type="PANTHER" id="PTHR10900:SF77">
    <property type="entry name" value="FI19380P1"/>
    <property type="match status" value="1"/>
</dbReference>
<keyword evidence="3" id="KW-1185">Reference proteome</keyword>
<dbReference type="PROSITE" id="PS50213">
    <property type="entry name" value="FAS1"/>
    <property type="match status" value="1"/>
</dbReference>